<evidence type="ECO:0000313" key="3">
    <source>
        <dbReference type="Proteomes" id="UP001165063"/>
    </source>
</evidence>
<dbReference type="AlphaFoldDB" id="A0A9W6TA26"/>
<sequence>MAMRTGRQLWKQANLDDEFYSIFVSQRRDSKYAPIEALKRIRSRNVIYAILNPDPIKRITGQEILNSRWVRDIKLCKAASLEKGSKCGAGVKSASNAAAGSKSSKAVRVSSAGTSSTVGTTADSQSTTSSNSNTTLVNRR</sequence>
<proteinExistence type="predicted"/>
<dbReference type="SUPFAM" id="SSF56112">
    <property type="entry name" value="Protein kinase-like (PK-like)"/>
    <property type="match status" value="1"/>
</dbReference>
<reference evidence="2" key="1">
    <citation type="submission" date="2023-04" db="EMBL/GenBank/DDBJ databases">
        <title>Ambrosiozyma monospora NBRC 1965.</title>
        <authorList>
            <person name="Ichikawa N."/>
            <person name="Sato H."/>
            <person name="Tonouchi N."/>
        </authorList>
    </citation>
    <scope>NUCLEOTIDE SEQUENCE</scope>
    <source>
        <strain evidence="2">NBRC 1965</strain>
    </source>
</reference>
<protein>
    <submittedName>
        <fullName evidence="2">Unnamed protein product</fullName>
    </submittedName>
</protein>
<dbReference type="OrthoDB" id="6513151at2759"/>
<feature type="region of interest" description="Disordered" evidence="1">
    <location>
        <begin position="86"/>
        <end position="140"/>
    </location>
</feature>
<evidence type="ECO:0000313" key="2">
    <source>
        <dbReference type="EMBL" id="GME83852.1"/>
    </source>
</evidence>
<gene>
    <name evidence="2" type="ORF">Amon01_001012400</name>
</gene>
<evidence type="ECO:0000256" key="1">
    <source>
        <dbReference type="SAM" id="MobiDB-lite"/>
    </source>
</evidence>
<dbReference type="Proteomes" id="UP001165063">
    <property type="component" value="Unassembled WGS sequence"/>
</dbReference>
<dbReference type="InterPro" id="IPR011009">
    <property type="entry name" value="Kinase-like_dom_sf"/>
</dbReference>
<organism evidence="2 3">
    <name type="scientific">Ambrosiozyma monospora</name>
    <name type="common">Yeast</name>
    <name type="synonym">Endomycopsis monosporus</name>
    <dbReference type="NCBI Taxonomy" id="43982"/>
    <lineage>
        <taxon>Eukaryota</taxon>
        <taxon>Fungi</taxon>
        <taxon>Dikarya</taxon>
        <taxon>Ascomycota</taxon>
        <taxon>Saccharomycotina</taxon>
        <taxon>Pichiomycetes</taxon>
        <taxon>Pichiales</taxon>
        <taxon>Pichiaceae</taxon>
        <taxon>Ambrosiozyma</taxon>
    </lineage>
</organism>
<feature type="compositionally biased region" description="Low complexity" evidence="1">
    <location>
        <begin position="88"/>
        <end position="140"/>
    </location>
</feature>
<name>A0A9W6TA26_AMBMO</name>
<comment type="caution">
    <text evidence="2">The sequence shown here is derived from an EMBL/GenBank/DDBJ whole genome shotgun (WGS) entry which is preliminary data.</text>
</comment>
<dbReference type="EMBL" id="BSXU01016815">
    <property type="protein sequence ID" value="GME83852.1"/>
    <property type="molecule type" value="Genomic_DNA"/>
</dbReference>
<keyword evidence="3" id="KW-1185">Reference proteome</keyword>
<accession>A0A9W6TA26</accession>